<feature type="compositionally biased region" description="Pro residues" evidence="1">
    <location>
        <begin position="26"/>
        <end position="37"/>
    </location>
</feature>
<evidence type="ECO:0000256" key="2">
    <source>
        <dbReference type="SAM" id="SignalP"/>
    </source>
</evidence>
<organism evidence="3 4">
    <name type="scientific">Paenibacillus solanacearum</name>
    <dbReference type="NCBI Taxonomy" id="2048548"/>
    <lineage>
        <taxon>Bacteria</taxon>
        <taxon>Bacillati</taxon>
        <taxon>Bacillota</taxon>
        <taxon>Bacilli</taxon>
        <taxon>Bacillales</taxon>
        <taxon>Paenibacillaceae</taxon>
        <taxon>Paenibacillus</taxon>
    </lineage>
</organism>
<keyword evidence="2" id="KW-0732">Signal</keyword>
<keyword evidence="4" id="KW-1185">Reference proteome</keyword>
<dbReference type="PROSITE" id="PS51257">
    <property type="entry name" value="PROKAR_LIPOPROTEIN"/>
    <property type="match status" value="1"/>
</dbReference>
<gene>
    <name evidence="3" type="ORF">PAESOLCIP111_04374</name>
</gene>
<evidence type="ECO:0000313" key="3">
    <source>
        <dbReference type="EMBL" id="CAG7642719.1"/>
    </source>
</evidence>
<dbReference type="EMBL" id="CAJVAS010000023">
    <property type="protein sequence ID" value="CAG7642719.1"/>
    <property type="molecule type" value="Genomic_DNA"/>
</dbReference>
<accession>A0A916NRH5</accession>
<name>A0A916NRH5_9BACL</name>
<feature type="signal peptide" evidence="2">
    <location>
        <begin position="1"/>
        <end position="22"/>
    </location>
</feature>
<dbReference type="RefSeq" id="WP_218094094.1">
    <property type="nucleotide sequence ID" value="NZ_CAJVAS010000023.1"/>
</dbReference>
<evidence type="ECO:0008006" key="5">
    <source>
        <dbReference type="Google" id="ProtNLM"/>
    </source>
</evidence>
<feature type="compositionally biased region" description="Low complexity" evidence="1">
    <location>
        <begin position="38"/>
        <end position="57"/>
    </location>
</feature>
<reference evidence="3" key="1">
    <citation type="submission" date="2021-06" db="EMBL/GenBank/DDBJ databases">
        <authorList>
            <person name="Criscuolo A."/>
        </authorList>
    </citation>
    <scope>NUCLEOTIDE SEQUENCE</scope>
    <source>
        <strain evidence="3">CIP111600</strain>
    </source>
</reference>
<protein>
    <recommendedName>
        <fullName evidence="5">DUF3862 domain-containing protein</fullName>
    </recommendedName>
</protein>
<feature type="region of interest" description="Disordered" evidence="1">
    <location>
        <begin position="21"/>
        <end position="57"/>
    </location>
</feature>
<sequence>MKQKLIILAALVMLTAAGCTDASPSANPPATPAPAPTPGANNSQAAVPEPPAGAAEEPVITKQQMDSVAMGSTFDEVAKKIGLGKLVKKNETQVVYQYKGKNGGTAQLIFWQGKLNSVGYNDFKE</sequence>
<dbReference type="AlphaFoldDB" id="A0A916NRH5"/>
<proteinExistence type="predicted"/>
<evidence type="ECO:0000313" key="4">
    <source>
        <dbReference type="Proteomes" id="UP000693672"/>
    </source>
</evidence>
<dbReference type="Proteomes" id="UP000693672">
    <property type="component" value="Unassembled WGS sequence"/>
</dbReference>
<comment type="caution">
    <text evidence="3">The sequence shown here is derived from an EMBL/GenBank/DDBJ whole genome shotgun (WGS) entry which is preliminary data.</text>
</comment>
<evidence type="ECO:0000256" key="1">
    <source>
        <dbReference type="SAM" id="MobiDB-lite"/>
    </source>
</evidence>
<feature type="chain" id="PRO_5036882175" description="DUF3862 domain-containing protein" evidence="2">
    <location>
        <begin position="23"/>
        <end position="125"/>
    </location>
</feature>